<name>A0A139I2T9_9PEZI</name>
<dbReference type="Pfam" id="PF01532">
    <property type="entry name" value="Glyco_hydro_47"/>
    <property type="match status" value="1"/>
</dbReference>
<feature type="disulfide bond" evidence="12">
    <location>
        <begin position="368"/>
        <end position="397"/>
    </location>
</feature>
<dbReference type="OrthoDB" id="1856718at2759"/>
<evidence type="ECO:0000256" key="3">
    <source>
        <dbReference type="ARBA" id="ARBA00007658"/>
    </source>
</evidence>
<dbReference type="PANTHER" id="PTHR11742:SF101">
    <property type="entry name" value="MANNOSYL-OLIGOSACCHARIDE ALPHA-1,2-MANNOSIDASE 1B"/>
    <property type="match status" value="1"/>
</dbReference>
<dbReference type="PRINTS" id="PR00747">
    <property type="entry name" value="GLYHDRLASE47"/>
</dbReference>
<evidence type="ECO:0000256" key="4">
    <source>
        <dbReference type="ARBA" id="ARBA00022729"/>
    </source>
</evidence>
<evidence type="ECO:0000256" key="5">
    <source>
        <dbReference type="ARBA" id="ARBA00022801"/>
    </source>
</evidence>
<comment type="catalytic activity">
    <reaction evidence="10">
        <text>N(4)-(alpha-D-Man-(1-&gt;2)-alpha-D-Man-(1-&gt;2)-alpha-D-Man-(1-&gt;3)-[alpha-D-Man-(1-&gt;2)-alpha-D-Man-(1-&gt;3)-[alpha-D-Man-(1-&gt;2)-alpha-D-Man-(1-&gt;6)]-alpha-D-Man-(1-&gt;6)]-beta-D-Man-(1-&gt;4)-beta-D-GlcNAc-(1-&gt;4)-beta-D-GlcNAc)-L-asparaginyl-[protein] (N-glucan mannose isomer 9A1,2,3B1,2,3) + 4 H2O = N(4)-(alpha-D-Man-(1-&gt;3)-[alpha-D-Man-(1-&gt;3)-[alpha-D-Man-(1-&gt;6)]-alpha-D-Man-(1-&gt;6)]-beta-D-Man-(1-&gt;4)-beta-D-GlcNAc-(1-&gt;4)-beta-D-GlcNAc)-L-asparaginyl-[protein] (N-glucan mannose isomer 5A1,2) + 4 beta-D-mannose</text>
        <dbReference type="Rhea" id="RHEA:56008"/>
        <dbReference type="Rhea" id="RHEA-COMP:14356"/>
        <dbReference type="Rhea" id="RHEA-COMP:14367"/>
        <dbReference type="ChEBI" id="CHEBI:15377"/>
        <dbReference type="ChEBI" id="CHEBI:28563"/>
        <dbReference type="ChEBI" id="CHEBI:59087"/>
        <dbReference type="ChEBI" id="CHEBI:139493"/>
        <dbReference type="EC" id="3.2.1.113"/>
    </reaction>
</comment>
<feature type="chain" id="PRO_5007807113" description="alpha-1,2-Mannosidase" evidence="14">
    <location>
        <begin position="20"/>
        <end position="562"/>
    </location>
</feature>
<keyword evidence="4 14" id="KW-0732">Signal</keyword>
<evidence type="ECO:0000256" key="12">
    <source>
        <dbReference type="PIRSR" id="PIRSR601382-3"/>
    </source>
</evidence>
<dbReference type="InterPro" id="IPR001382">
    <property type="entry name" value="Glyco_hydro_47"/>
</dbReference>
<dbReference type="UniPathway" id="UPA00378"/>
<keyword evidence="8 13" id="KW-0326">Glycosidase</keyword>
<comment type="pathway">
    <text evidence="2">Protein modification; protein glycosylation.</text>
</comment>
<comment type="similarity">
    <text evidence="3 13">Belongs to the glycosyl hydrolase 47 family.</text>
</comment>
<reference evidence="15 16" key="1">
    <citation type="submission" date="2015-07" db="EMBL/GenBank/DDBJ databases">
        <title>Comparative genomics of the Sigatoka disease complex on banana suggests a link between parallel evolutionary changes in Pseudocercospora fijiensis and Pseudocercospora eumusae and increased virulence on the banana host.</title>
        <authorList>
            <person name="Chang T.-C."/>
            <person name="Salvucci A."/>
            <person name="Crous P.W."/>
            <person name="Stergiopoulos I."/>
        </authorList>
    </citation>
    <scope>NUCLEOTIDE SEQUENCE [LARGE SCALE GENOMIC DNA]</scope>
    <source>
        <strain evidence="15 16">CBS 116634</strain>
    </source>
</reference>
<evidence type="ECO:0000256" key="9">
    <source>
        <dbReference type="ARBA" id="ARBA00047669"/>
    </source>
</evidence>
<dbReference type="Proteomes" id="UP000073492">
    <property type="component" value="Unassembled WGS sequence"/>
</dbReference>
<dbReference type="InterPro" id="IPR036026">
    <property type="entry name" value="Seven-hairpin_glycosidases"/>
</dbReference>
<gene>
    <name evidence="15" type="ORF">AC579_73</name>
</gene>
<dbReference type="EMBL" id="LFZO01000386">
    <property type="protein sequence ID" value="KXT08998.1"/>
    <property type="molecule type" value="Genomic_DNA"/>
</dbReference>
<dbReference type="AlphaFoldDB" id="A0A139I2T9"/>
<evidence type="ECO:0000256" key="2">
    <source>
        <dbReference type="ARBA" id="ARBA00004922"/>
    </source>
</evidence>
<evidence type="ECO:0000256" key="7">
    <source>
        <dbReference type="ARBA" id="ARBA00023180"/>
    </source>
</evidence>
<evidence type="ECO:0000313" key="15">
    <source>
        <dbReference type="EMBL" id="KXT09001.1"/>
    </source>
</evidence>
<dbReference type="Gene3D" id="1.50.10.10">
    <property type="match status" value="1"/>
</dbReference>
<dbReference type="GO" id="GO:0016020">
    <property type="term" value="C:membrane"/>
    <property type="evidence" value="ECO:0007669"/>
    <property type="project" value="InterPro"/>
</dbReference>
<dbReference type="GO" id="GO:0005783">
    <property type="term" value="C:endoplasmic reticulum"/>
    <property type="evidence" value="ECO:0007669"/>
    <property type="project" value="TreeGrafter"/>
</dbReference>
<dbReference type="EMBL" id="LFZO01000386">
    <property type="protein sequence ID" value="KXT09001.1"/>
    <property type="molecule type" value="Genomic_DNA"/>
</dbReference>
<dbReference type="SUPFAM" id="SSF48225">
    <property type="entry name" value="Seven-hairpin glycosidases"/>
    <property type="match status" value="1"/>
</dbReference>
<evidence type="ECO:0000256" key="10">
    <source>
        <dbReference type="ARBA" id="ARBA00048605"/>
    </source>
</evidence>
<evidence type="ECO:0000256" key="13">
    <source>
        <dbReference type="RuleBase" id="RU361193"/>
    </source>
</evidence>
<dbReference type="EC" id="3.2.1.-" evidence="13"/>
<organism evidence="15 16">
    <name type="scientific">Pseudocercospora musae</name>
    <dbReference type="NCBI Taxonomy" id="113226"/>
    <lineage>
        <taxon>Eukaryota</taxon>
        <taxon>Fungi</taxon>
        <taxon>Dikarya</taxon>
        <taxon>Ascomycota</taxon>
        <taxon>Pezizomycotina</taxon>
        <taxon>Dothideomycetes</taxon>
        <taxon>Dothideomycetidae</taxon>
        <taxon>Mycosphaerellales</taxon>
        <taxon>Mycosphaerellaceae</taxon>
        <taxon>Pseudocercospora</taxon>
    </lineage>
</organism>
<evidence type="ECO:0000256" key="14">
    <source>
        <dbReference type="SAM" id="SignalP"/>
    </source>
</evidence>
<keyword evidence="7" id="KW-0325">Glycoprotein</keyword>
<keyword evidence="16" id="KW-1185">Reference proteome</keyword>
<dbReference type="FunFam" id="1.50.10.10:FF:000047">
    <property type="entry name" value="Mannosyl-oligosaccharide alpha-1,2-mannosidase"/>
    <property type="match status" value="1"/>
</dbReference>
<evidence type="ECO:0000256" key="8">
    <source>
        <dbReference type="ARBA" id="ARBA00023295"/>
    </source>
</evidence>
<proteinExistence type="inferred from homology"/>
<comment type="catalytic activity">
    <reaction evidence="9">
        <text>N(4)-(alpha-D-Man-(1-&gt;2)-alpha-D-Man-(1-&gt;2)-alpha-D-Man-(1-&gt;3)-[alpha-D-Man-(1-&gt;3)-[alpha-D-Man-(1-&gt;2)-alpha-D-Man-(1-&gt;6)]-alpha-D-Man-(1-&gt;6)]-beta-D-Man-(1-&gt;4)-beta-D-GlcNAc-(1-&gt;4)-beta-D-GlcNAc)-L-asparaginyl-[protein] (N-glucan mannose isomer 8A1,2,3B1,3) + 3 H2O = N(4)-(alpha-D-Man-(1-&gt;3)-[alpha-D-Man-(1-&gt;3)-[alpha-D-Man-(1-&gt;6)]-alpha-D-Man-(1-&gt;6)]-beta-D-Man-(1-&gt;4)-beta-D-GlcNAc-(1-&gt;4)-beta-D-GlcNAc)-L-asparaginyl-[protein] (N-glucan mannose isomer 5A1,2) + 3 beta-D-mannose</text>
        <dbReference type="Rhea" id="RHEA:56028"/>
        <dbReference type="Rhea" id="RHEA-COMP:14358"/>
        <dbReference type="Rhea" id="RHEA-COMP:14367"/>
        <dbReference type="ChEBI" id="CHEBI:15377"/>
        <dbReference type="ChEBI" id="CHEBI:28563"/>
        <dbReference type="ChEBI" id="CHEBI:59087"/>
        <dbReference type="ChEBI" id="CHEBI:60628"/>
        <dbReference type="EC" id="3.2.1.113"/>
    </reaction>
</comment>
<evidence type="ECO:0000256" key="1">
    <source>
        <dbReference type="ARBA" id="ARBA00001913"/>
    </source>
</evidence>
<dbReference type="PANTHER" id="PTHR11742">
    <property type="entry name" value="MANNOSYL-OLIGOSACCHARIDE ALPHA-1,2-MANNOSIDASE-RELATED"/>
    <property type="match status" value="1"/>
</dbReference>
<sequence length="562" mass="62630">MGRWIGLLATALLSLTATAEPTSEAGALIHQWHSRQRAGGAGSCTNADYPRQCGAAWDYRNFETDQGKRTQFVVDQFRFAWKGYEEFAFPNDDLLPKTNEFWNSRNGWGLTAIDALDTAIIMEQEDIVNTILEFIPTIDFTRNHSPRPVTTSLFESNIRYLGGLLSAYDLLTGPFKSSNYKDSHISALLTQAKSLADTLKFCFNTPTGIPVGLVYINNQTFTDVARMANGVYTAGLAELGTLVLEWQHLSDLTGDPSYGALAQRAESWWFRGPEVWPGLTGGNFSVETGEILDDYGGWTSGNDSAYEYLIKMYVYDPDRYQNYSQRWQAAADSTLAHLLSHPSSRPDLSMATVFTGRQQVNYSEGLACFIGGSFILGSTALKQEKYLQPGLDFAEFCANGYRYAPSGIGPSLYSWDLDILSTPNYTNQSPFYADSGWFIPENSAFGGGQAPEAVESWYYAYQATGDQYWRDVAWEYVLTQEKLLKVGSGFASIKNVLRSDGGGTGNFMASFMLAEVLKYQYLIQAPPEKKGVWDVLQGEDKTNVFVYNTEAHPFRVKARRPV</sequence>
<keyword evidence="11" id="KW-0106">Calcium</keyword>
<dbReference type="GO" id="GO:0004571">
    <property type="term" value="F:mannosyl-oligosaccharide 1,2-alpha-mannosidase activity"/>
    <property type="evidence" value="ECO:0007669"/>
    <property type="project" value="UniProtKB-EC"/>
</dbReference>
<comment type="cofactor">
    <cofactor evidence="1 11">
        <name>Ca(2+)</name>
        <dbReference type="ChEBI" id="CHEBI:29108"/>
    </cofactor>
</comment>
<dbReference type="InterPro" id="IPR012341">
    <property type="entry name" value="6hp_glycosidase-like_sf"/>
</dbReference>
<dbReference type="InterPro" id="IPR050749">
    <property type="entry name" value="Glycosyl_Hydrolase_47"/>
</dbReference>
<evidence type="ECO:0000256" key="11">
    <source>
        <dbReference type="PIRSR" id="PIRSR601382-2"/>
    </source>
</evidence>
<keyword evidence="6 12" id="KW-1015">Disulfide bond</keyword>
<feature type="binding site" evidence="11">
    <location>
        <position position="549"/>
    </location>
    <ligand>
        <name>Ca(2+)</name>
        <dbReference type="ChEBI" id="CHEBI:29108"/>
    </ligand>
</feature>
<dbReference type="GO" id="GO:0036503">
    <property type="term" value="P:ERAD pathway"/>
    <property type="evidence" value="ECO:0007669"/>
    <property type="project" value="UniProtKB-ARBA"/>
</dbReference>
<evidence type="ECO:0000256" key="6">
    <source>
        <dbReference type="ARBA" id="ARBA00023157"/>
    </source>
</evidence>
<dbReference type="GO" id="GO:0005975">
    <property type="term" value="P:carbohydrate metabolic process"/>
    <property type="evidence" value="ECO:0007669"/>
    <property type="project" value="InterPro"/>
</dbReference>
<protein>
    <recommendedName>
        <fullName evidence="13">alpha-1,2-Mannosidase</fullName>
        <ecNumber evidence="13">3.2.1.-</ecNumber>
    </recommendedName>
</protein>
<dbReference type="GO" id="GO:0005509">
    <property type="term" value="F:calcium ion binding"/>
    <property type="evidence" value="ECO:0007669"/>
    <property type="project" value="InterPro"/>
</dbReference>
<comment type="caution">
    <text evidence="15">The sequence shown here is derived from an EMBL/GenBank/DDBJ whole genome shotgun (WGS) entry which is preliminary data.</text>
</comment>
<keyword evidence="5 13" id="KW-0378">Hydrolase</keyword>
<feature type="signal peptide" evidence="14">
    <location>
        <begin position="1"/>
        <end position="19"/>
    </location>
</feature>
<accession>A0A139I2T9</accession>
<evidence type="ECO:0000313" key="16">
    <source>
        <dbReference type="Proteomes" id="UP000073492"/>
    </source>
</evidence>
<keyword evidence="11" id="KW-0479">Metal-binding</keyword>